<keyword evidence="3" id="KW-1185">Reference proteome</keyword>
<accession>A0ABP8W652</accession>
<dbReference type="RefSeq" id="WP_345376638.1">
    <property type="nucleotide sequence ID" value="NZ_BAABLM010000006.1"/>
</dbReference>
<keyword evidence="1" id="KW-0472">Membrane</keyword>
<protein>
    <submittedName>
        <fullName evidence="2">Uncharacterized protein</fullName>
    </submittedName>
</protein>
<sequence length="275" mass="28365">MTQSKPPVPSPRLSRMRDALIADVEAQPFRRRSPRRRTIVGVTSAFVVAGALSGGLTAAAAVTALAPDPAEGLIAATATYALTDATHGTLVGTPVYRTGSGHGVIDLGVPPAGADAVAIGFQCLEPGTFSQKLGDAPSVIPGDCGDDASTAPSTKNPEGQVMGLTSRGDLTYTIDGSARWALWISWGKLPTQAGASSSQVDAVADGQVTRAEYVIAFNRYEACMAQAGFEINAPDNGGTFEYGIPGAGLAVSDTTCYPREFAQVDAIWQTEHPGP</sequence>
<dbReference type="PROSITE" id="PS51318">
    <property type="entry name" value="TAT"/>
    <property type="match status" value="1"/>
</dbReference>
<name>A0ABP8W652_9MICO</name>
<dbReference type="EMBL" id="BAABLM010000006">
    <property type="protein sequence ID" value="GAA4681796.1"/>
    <property type="molecule type" value="Genomic_DNA"/>
</dbReference>
<evidence type="ECO:0000313" key="2">
    <source>
        <dbReference type="EMBL" id="GAA4681796.1"/>
    </source>
</evidence>
<evidence type="ECO:0000256" key="1">
    <source>
        <dbReference type="SAM" id="Phobius"/>
    </source>
</evidence>
<feature type="transmembrane region" description="Helical" evidence="1">
    <location>
        <begin position="39"/>
        <end position="66"/>
    </location>
</feature>
<evidence type="ECO:0000313" key="3">
    <source>
        <dbReference type="Proteomes" id="UP001501295"/>
    </source>
</evidence>
<dbReference type="InterPro" id="IPR006311">
    <property type="entry name" value="TAT_signal"/>
</dbReference>
<comment type="caution">
    <text evidence="2">The sequence shown here is derived from an EMBL/GenBank/DDBJ whole genome shotgun (WGS) entry which is preliminary data.</text>
</comment>
<keyword evidence="1" id="KW-1133">Transmembrane helix</keyword>
<dbReference type="Proteomes" id="UP001501295">
    <property type="component" value="Unassembled WGS sequence"/>
</dbReference>
<proteinExistence type="predicted"/>
<reference evidence="3" key="1">
    <citation type="journal article" date="2019" name="Int. J. Syst. Evol. Microbiol.">
        <title>The Global Catalogue of Microorganisms (GCM) 10K type strain sequencing project: providing services to taxonomists for standard genome sequencing and annotation.</title>
        <authorList>
            <consortium name="The Broad Institute Genomics Platform"/>
            <consortium name="The Broad Institute Genome Sequencing Center for Infectious Disease"/>
            <person name="Wu L."/>
            <person name="Ma J."/>
        </authorList>
    </citation>
    <scope>NUCLEOTIDE SEQUENCE [LARGE SCALE GENOMIC DNA]</scope>
    <source>
        <strain evidence="3">JCM 18956</strain>
    </source>
</reference>
<gene>
    <name evidence="2" type="ORF">GCM10025780_28980</name>
</gene>
<keyword evidence="1" id="KW-0812">Transmembrane</keyword>
<organism evidence="2 3">
    <name type="scientific">Frondihabitans cladoniiphilus</name>
    <dbReference type="NCBI Taxonomy" id="715785"/>
    <lineage>
        <taxon>Bacteria</taxon>
        <taxon>Bacillati</taxon>
        <taxon>Actinomycetota</taxon>
        <taxon>Actinomycetes</taxon>
        <taxon>Micrococcales</taxon>
        <taxon>Microbacteriaceae</taxon>
        <taxon>Frondihabitans</taxon>
    </lineage>
</organism>